<name>A0A1X0P0Q9_9TRYP</name>
<keyword evidence="1" id="KW-0175">Coiled coil</keyword>
<feature type="region of interest" description="Disordered" evidence="2">
    <location>
        <begin position="93"/>
        <end position="122"/>
    </location>
</feature>
<comment type="caution">
    <text evidence="3">The sequence shown here is derived from an EMBL/GenBank/DDBJ whole genome shotgun (WGS) entry which is preliminary data.</text>
</comment>
<feature type="region of interest" description="Disordered" evidence="2">
    <location>
        <begin position="134"/>
        <end position="163"/>
    </location>
</feature>
<feature type="region of interest" description="Disordered" evidence="2">
    <location>
        <begin position="1"/>
        <end position="44"/>
    </location>
</feature>
<evidence type="ECO:0000313" key="4">
    <source>
        <dbReference type="Proteomes" id="UP000192257"/>
    </source>
</evidence>
<feature type="non-terminal residue" evidence="3">
    <location>
        <position position="1374"/>
    </location>
</feature>
<feature type="compositionally biased region" description="Basic and acidic residues" evidence="2">
    <location>
        <begin position="142"/>
        <end position="152"/>
    </location>
</feature>
<feature type="compositionally biased region" description="Polar residues" evidence="2">
    <location>
        <begin position="1299"/>
        <end position="1309"/>
    </location>
</feature>
<evidence type="ECO:0000256" key="2">
    <source>
        <dbReference type="SAM" id="MobiDB-lite"/>
    </source>
</evidence>
<feature type="region of interest" description="Disordered" evidence="2">
    <location>
        <begin position="331"/>
        <end position="358"/>
    </location>
</feature>
<feature type="coiled-coil region" evidence="1">
    <location>
        <begin position="880"/>
        <end position="907"/>
    </location>
</feature>
<feature type="region of interest" description="Disordered" evidence="2">
    <location>
        <begin position="1315"/>
        <end position="1374"/>
    </location>
</feature>
<dbReference type="OrthoDB" id="272965at2759"/>
<proteinExistence type="predicted"/>
<dbReference type="VEuPathDB" id="TriTrypDB:TM35_000091390"/>
<sequence>MSYSLPSIERGKRSSNTGWGKNNNNNSNNNNNNNRSNGKKSPIAATTDDVETVEEFHREIHRRTVHRVCSSTYEHEGYLKLLRNVRKQFLNRPEPETSTRLPLISKTPIPPHTWGGRPSTLSPLASQAAATTTASLSSATARETRVENEDNKKKGRTTPSLFSRGLRFKKEGSEFISRAHEVQSHQIPLAVLEEVERQHLIETEVWERRVILQMMAVSYVTFVLREELEDLQNSERRSRANIVYGEEKERHWMINESEIGVQLIKYKIALRAKEDKRKRLEEADALYPLKGNDNRSKVTPHPPQQEPDARLILQRYVRLKHATDIAARQNQMVEEQEPQQSDEVQTEEHQTVSPGRCPMTSLTLRTKLRNTIGISAYVDLLDKDAEDRKLIEQCEAEEFEGIMALFQEEYSVVQVWQHKRMHLERLLYWQKLREERRKQVKEVVEAEVMKTTIIFTDEFERCIVYEDKGRRVISAEENASRAIIHKMYEESTFYAKMDSLIAEHEESYKAFVEDEAVLRQLWLQRLELALRVSLMHAWEYDVETRILKKFSLLQFLTGQDSRCTNQIVTIQRAFRLWKNGRLGWRFTHREVGRIIQSNRDAKKIERGMNSLNAFKASLMADCAAIQNEILAIHKAEIKDLCEEEFRHRVIVTSQEEWEKTKLYQAERSDILENIILPKIEYCLSSEIDRRRELDVAEEFERLQMCGIFKNLFSIMANKWVLEEKEETIDRYAIEESERQLFLCIRGEELDEREIIRITAMERDAALAEERQFLADSLFYRMRILQESHEAKIYQFMWNCKQGALEIEACDIRPRQTLFQNFLTDVRESFIEEAFRFNAESAAFFLEYHDDTIQTACLAIIPLQETVRRDAEMSEEQQEWVALVKMANEEASDQLRLLQRRMAAATLIAQFYRRYRRGEVGRSGRRQYLHERYAFKKEQKELREMREAQRMVVQECKNALAKEIRHECEAKQHSIGLMLQVLEEKSEPWARAEIEKLEHIVYNVMLRNFASNATVWEPDAVAVLWQLESYERVRIMQEWQKEFECVFEPKKSTFLLDLMACKVQRHWRRYITRKHQLAALREALRQVIQQEAEERACVELHEMDAYVFDLVKPLQGTILLKEYLMNDVPQLLSHMCFDVDFAYAIEEDEWRNRMLLLWRMRHHLFETTLEQEEPRTRETLEQNYFYDAAEQMELMEDEKTVREVLQNERILFLLRILMREEREHRDIIELEYDKTVLEITESEFRVVLYRTYNTTLVDPICVQFACEQAAVIGEEESRERQEILRVLEAEKVSSEHHDTSSIAQNENSDVNITVAETISKDSNQRQLQEEVQEPEEPAHEDKEEEVEEPEEPAHEDKEEELQEPEEPAHEDKEEE</sequence>
<evidence type="ECO:0000313" key="3">
    <source>
        <dbReference type="EMBL" id="ORC90089.1"/>
    </source>
</evidence>
<feature type="compositionally biased region" description="Basic and acidic residues" evidence="2">
    <location>
        <begin position="1365"/>
        <end position="1374"/>
    </location>
</feature>
<dbReference type="STRING" id="67003.A0A1X0P0Q9"/>
<dbReference type="Proteomes" id="UP000192257">
    <property type="component" value="Unassembled WGS sequence"/>
</dbReference>
<keyword evidence="4" id="KW-1185">Reference proteome</keyword>
<dbReference type="GeneID" id="39984158"/>
<organism evidence="3 4">
    <name type="scientific">Trypanosoma theileri</name>
    <dbReference type="NCBI Taxonomy" id="67003"/>
    <lineage>
        <taxon>Eukaryota</taxon>
        <taxon>Discoba</taxon>
        <taxon>Euglenozoa</taxon>
        <taxon>Kinetoplastea</taxon>
        <taxon>Metakinetoplastina</taxon>
        <taxon>Trypanosomatida</taxon>
        <taxon>Trypanosomatidae</taxon>
        <taxon>Trypanosoma</taxon>
    </lineage>
</organism>
<accession>A0A1X0P0Q9</accession>
<evidence type="ECO:0000256" key="1">
    <source>
        <dbReference type="SAM" id="Coils"/>
    </source>
</evidence>
<gene>
    <name evidence="3" type="ORF">TM35_000091390</name>
</gene>
<feature type="compositionally biased region" description="Low complexity" evidence="2">
    <location>
        <begin position="14"/>
        <end position="41"/>
    </location>
</feature>
<reference evidence="3 4" key="1">
    <citation type="submission" date="2017-03" db="EMBL/GenBank/DDBJ databases">
        <title>An alternative strategy for trypanosome survival in the mammalian bloodstream revealed through genome and transcriptome analysis of the ubiquitous bovine parasite Trypanosoma (Megatrypanum) theileri.</title>
        <authorList>
            <person name="Kelly S."/>
            <person name="Ivens A."/>
            <person name="Mott A."/>
            <person name="O'Neill E."/>
            <person name="Emms D."/>
            <person name="Macleod O."/>
            <person name="Voorheis P."/>
            <person name="Matthews J."/>
            <person name="Matthews K."/>
            <person name="Carrington M."/>
        </authorList>
    </citation>
    <scope>NUCLEOTIDE SEQUENCE [LARGE SCALE GENOMIC DNA]</scope>
    <source>
        <strain evidence="3">Edinburgh</strain>
    </source>
</reference>
<dbReference type="RefSeq" id="XP_028884155.1">
    <property type="nucleotide sequence ID" value="XM_029024378.1"/>
</dbReference>
<dbReference type="EMBL" id="NBCO01000009">
    <property type="protein sequence ID" value="ORC90089.1"/>
    <property type="molecule type" value="Genomic_DNA"/>
</dbReference>
<feature type="compositionally biased region" description="Polar residues" evidence="2">
    <location>
        <begin position="331"/>
        <end position="343"/>
    </location>
</feature>
<protein>
    <submittedName>
        <fullName evidence="3">Uncharacterized protein</fullName>
    </submittedName>
</protein>
<feature type="region of interest" description="Disordered" evidence="2">
    <location>
        <begin position="1290"/>
        <end position="1309"/>
    </location>
</feature>